<feature type="compositionally biased region" description="Basic and acidic residues" evidence="1">
    <location>
        <begin position="1549"/>
        <end position="1559"/>
    </location>
</feature>
<gene>
    <name evidence="2" type="ORF">L227DRAFT_648273</name>
</gene>
<dbReference type="EMBL" id="ML122250">
    <property type="protein sequence ID" value="RPD67159.1"/>
    <property type="molecule type" value="Genomic_DNA"/>
</dbReference>
<feature type="compositionally biased region" description="Low complexity" evidence="1">
    <location>
        <begin position="1194"/>
        <end position="1204"/>
    </location>
</feature>
<evidence type="ECO:0000313" key="2">
    <source>
        <dbReference type="EMBL" id="RPD67159.1"/>
    </source>
</evidence>
<keyword evidence="3" id="KW-1185">Reference proteome</keyword>
<dbReference type="STRING" id="1328759.A0A5C2SVZ1"/>
<reference evidence="2" key="1">
    <citation type="journal article" date="2018" name="Genome Biol. Evol.">
        <title>Genomics and development of Lentinus tigrinus, a white-rot wood-decaying mushroom with dimorphic fruiting bodies.</title>
        <authorList>
            <person name="Wu B."/>
            <person name="Xu Z."/>
            <person name="Knudson A."/>
            <person name="Carlson A."/>
            <person name="Chen N."/>
            <person name="Kovaka S."/>
            <person name="LaButti K."/>
            <person name="Lipzen A."/>
            <person name="Pennachio C."/>
            <person name="Riley R."/>
            <person name="Schakwitz W."/>
            <person name="Umezawa K."/>
            <person name="Ohm R.A."/>
            <person name="Grigoriev I.V."/>
            <person name="Nagy L.G."/>
            <person name="Gibbons J."/>
            <person name="Hibbett D."/>
        </authorList>
    </citation>
    <scope>NUCLEOTIDE SEQUENCE [LARGE SCALE GENOMIC DNA]</scope>
    <source>
        <strain evidence="2">ALCF2SS1-6</strain>
    </source>
</reference>
<feature type="compositionally biased region" description="Pro residues" evidence="1">
    <location>
        <begin position="1205"/>
        <end position="1222"/>
    </location>
</feature>
<feature type="region of interest" description="Disordered" evidence="1">
    <location>
        <begin position="1531"/>
        <end position="1559"/>
    </location>
</feature>
<feature type="compositionally biased region" description="Low complexity" evidence="1">
    <location>
        <begin position="1485"/>
        <end position="1495"/>
    </location>
</feature>
<organism evidence="2 3">
    <name type="scientific">Lentinus tigrinus ALCF2SS1-6</name>
    <dbReference type="NCBI Taxonomy" id="1328759"/>
    <lineage>
        <taxon>Eukaryota</taxon>
        <taxon>Fungi</taxon>
        <taxon>Dikarya</taxon>
        <taxon>Basidiomycota</taxon>
        <taxon>Agaricomycotina</taxon>
        <taxon>Agaricomycetes</taxon>
        <taxon>Polyporales</taxon>
        <taxon>Polyporaceae</taxon>
        <taxon>Lentinus</taxon>
    </lineage>
</organism>
<proteinExistence type="predicted"/>
<feature type="compositionally biased region" description="Pro residues" evidence="1">
    <location>
        <begin position="1246"/>
        <end position="1264"/>
    </location>
</feature>
<evidence type="ECO:0000256" key="1">
    <source>
        <dbReference type="SAM" id="MobiDB-lite"/>
    </source>
</evidence>
<feature type="region of interest" description="Disordered" evidence="1">
    <location>
        <begin position="243"/>
        <end position="268"/>
    </location>
</feature>
<feature type="compositionally biased region" description="Polar residues" evidence="1">
    <location>
        <begin position="247"/>
        <end position="266"/>
    </location>
</feature>
<protein>
    <submittedName>
        <fullName evidence="2">Uncharacterized protein</fullName>
    </submittedName>
</protein>
<name>A0A5C2SVZ1_9APHY</name>
<feature type="region of interest" description="Disordered" evidence="1">
    <location>
        <begin position="525"/>
        <end position="562"/>
    </location>
</feature>
<feature type="compositionally biased region" description="Polar residues" evidence="1">
    <location>
        <begin position="1456"/>
        <end position="1468"/>
    </location>
</feature>
<dbReference type="Proteomes" id="UP000313359">
    <property type="component" value="Unassembled WGS sequence"/>
</dbReference>
<feature type="compositionally biased region" description="Low complexity" evidence="1">
    <location>
        <begin position="1402"/>
        <end position="1419"/>
    </location>
</feature>
<feature type="region of interest" description="Disordered" evidence="1">
    <location>
        <begin position="1"/>
        <end position="40"/>
    </location>
</feature>
<sequence length="1559" mass="169599">MSHLTAPMPPQAGHHLPQKPYLFDLPRPVHPLTPPDTDYEMPHQTLPAHNTTGLETEPLPPQLHPTLLDSPYASPYATLHSHRKRPSVTYVNSSIREARERVVQRGLKWLVVVIPPVSFTREHGHLGHTLSSGPSRRLSSGILMPLYPTLNSQLGAIAREFQFPSIHGLCVYLQTTHGGVALSPRVSDDTWPLLWSHLFDARSPTLPLAQLPISGQIEFDIDVTKARWFDSWLASSRREYADVPQSVAPSRPQSLSHWRADSQGSINEPIDDQTDAISLAPAARANGRNFKKLSLLDRFDTVSVRSGSKLVPRDESPPSQTARQGLALQGLSPIVQEDEPATAKNAVDSRVRSWRMSATAAARSPMAATGQTSLDPVNMPNTIEDLPTASASEFELNLDDYTWSVSSVGPPDYDMESVYSWDRVPSVHMDRRGEGSVCLTASVCTSFGPDDDYEPFSPLSYISRLPSPDIAWRMFEDVPPTPTTATSWGAPSEYPPSPAAFSTAPSIDIAGRFLASRPVTPTTATSWGAPSSFPPSPVMRSRAPSPDLGYRAADSAPSSPRFRRRTAEIGPYNMVYPYYTPADSHNMVYPYYNPAQSHNMGYPYYNPAQSQSMVYPYYNAAQSHSMVFPYYDAARASTWQHVWPYTEQAHQAQRMSDFVFPPPAERSQPSQAREAPSVTLGYPVLDIYPAVYPSFDIYPTLLTVDDRKLGAPAVSRGAAYPIFDLYPAVYPALNIYPAALTIAQSQSKELPTRISSSYPNVEPYPAVYPHLTIYPAVSKESRNVAASTTSVRYTSVPAVPVQLSPGYPDFNIYPAVHSRSSNKFSLVNAVSEGTSSVQIHLSTSYPTFDIYPSVYPFSLDKIYPSVVAEVSLEQPSVVSVGVEWQYPIFDIYPSLNASSFSRAIREVVVTLPKAYPVMEIYPAAYPWSVYEIYPEVSAQGNRADGGIVVGLQSCYPVFNIYPAVYPYSLDTIYPAPAASIAPARLSAADKPVVFVSKVASGHVRKPSWKRGLPPVPPLPKNAHALRPVSAISGRPLSSARIGRGITVELSSSYPNVCPYPPVYPHLVIYPAVAEEDTSIKVELAGKIATVSQYPHLVIYPAVYPCIEIYPGSWGLATRSTASLITRTNAAKKPKFTHAELVGHVLAEGRNFVMIPPSAPVRQRRKPKYSHMELVAQTLAEARPAAPNRTSISTASPMPSPVRRSMPPPPSPAPMRPPPPVPTFAPVRAPSPARAPSPPRARVTSRPAPPAPAPTAALPQPPRRPTPMDLREDEEDHPDEHIAVPTIVAVEPSPTGSDADPESPLLFEMVTAPAAPPAPVPGLVRSRSRSGTINARPMSVATSTPPRPLGARPIANVQPPNGDLPPVPSPQRSVNRLSGLPSHPAVNRRIVSAGPRPMSTFGALPATPDSAPASSVSPVVRRQASMMSPLAEEGRSPLNGRSPQLPSPPDEWERGSRTPTDASSLTLASPLSGLRSAELNRSKTMPPRAAPRGPRGSTLISERARAFDNPNVVPNREGPLKLSMLDEFPAPPLPSLPSASPITPTQRRVSKLDRSKYPFE</sequence>
<evidence type="ECO:0000313" key="3">
    <source>
        <dbReference type="Proteomes" id="UP000313359"/>
    </source>
</evidence>
<dbReference type="OrthoDB" id="3269353at2759"/>
<feature type="region of interest" description="Disordered" evidence="1">
    <location>
        <begin position="1313"/>
        <end position="1514"/>
    </location>
</feature>
<feature type="region of interest" description="Disordered" evidence="1">
    <location>
        <begin position="1180"/>
        <end position="1279"/>
    </location>
</feature>
<accession>A0A5C2SVZ1</accession>